<dbReference type="AlphaFoldDB" id="A0AA89AKK7"/>
<organism evidence="3 4">
    <name type="scientific">Escallonia herrerae</name>
    <dbReference type="NCBI Taxonomy" id="1293975"/>
    <lineage>
        <taxon>Eukaryota</taxon>
        <taxon>Viridiplantae</taxon>
        <taxon>Streptophyta</taxon>
        <taxon>Embryophyta</taxon>
        <taxon>Tracheophyta</taxon>
        <taxon>Spermatophyta</taxon>
        <taxon>Magnoliopsida</taxon>
        <taxon>eudicotyledons</taxon>
        <taxon>Gunneridae</taxon>
        <taxon>Pentapetalae</taxon>
        <taxon>asterids</taxon>
        <taxon>campanulids</taxon>
        <taxon>Escalloniales</taxon>
        <taxon>Escalloniaceae</taxon>
        <taxon>Escallonia</taxon>
    </lineage>
</organism>
<evidence type="ECO:0000259" key="2">
    <source>
        <dbReference type="Pfam" id="PF07727"/>
    </source>
</evidence>
<sequence length="222" mass="25745">MKRNGETLDDVREMEKVLRSLTRKFDYIVTAIEELKDLSQISIDELVGSLQAHEQRINQNENSENLEQALQSKLHVGENQVSSSSRCGRGERSGYKGGYRGGRDYWGWSKEEKKVQGLFFNDDHDDVDNDDDDFNTQDEQVTYKEATEDEKWKKVMSEEIAAIKRNDTWELTDPPKGHKAIEVKWVYKTKTNQEGKVEKQKARLVAKGYKQKKGIDYDEVFA</sequence>
<feature type="region of interest" description="Disordered" evidence="1">
    <location>
        <begin position="74"/>
        <end position="94"/>
    </location>
</feature>
<dbReference type="EMBL" id="JAVXUP010002228">
    <property type="protein sequence ID" value="KAK3004636.1"/>
    <property type="molecule type" value="Genomic_DNA"/>
</dbReference>
<name>A0AA89AKK7_9ASTE</name>
<gene>
    <name evidence="3" type="ORF">RJ639_019123</name>
</gene>
<protein>
    <recommendedName>
        <fullName evidence="2">Reverse transcriptase Ty1/copia-type domain-containing protein</fullName>
    </recommendedName>
</protein>
<reference evidence="3" key="1">
    <citation type="submission" date="2022-12" db="EMBL/GenBank/DDBJ databases">
        <title>Draft genome assemblies for two species of Escallonia (Escalloniales).</title>
        <authorList>
            <person name="Chanderbali A."/>
            <person name="Dervinis C."/>
            <person name="Anghel I."/>
            <person name="Soltis D."/>
            <person name="Soltis P."/>
            <person name="Zapata F."/>
        </authorList>
    </citation>
    <scope>NUCLEOTIDE SEQUENCE</scope>
    <source>
        <strain evidence="3">UCBG64.0493</strain>
        <tissue evidence="3">Leaf</tissue>
    </source>
</reference>
<accession>A0AA89AKK7</accession>
<dbReference type="Proteomes" id="UP001188597">
    <property type="component" value="Unassembled WGS sequence"/>
</dbReference>
<feature type="domain" description="Reverse transcriptase Ty1/copia-type" evidence="2">
    <location>
        <begin position="166"/>
        <end position="222"/>
    </location>
</feature>
<proteinExistence type="predicted"/>
<evidence type="ECO:0000313" key="3">
    <source>
        <dbReference type="EMBL" id="KAK3004636.1"/>
    </source>
</evidence>
<comment type="caution">
    <text evidence="3">The sequence shown here is derived from an EMBL/GenBank/DDBJ whole genome shotgun (WGS) entry which is preliminary data.</text>
</comment>
<keyword evidence="4" id="KW-1185">Reference proteome</keyword>
<dbReference type="Pfam" id="PF07727">
    <property type="entry name" value="RVT_2"/>
    <property type="match status" value="1"/>
</dbReference>
<dbReference type="InterPro" id="IPR013103">
    <property type="entry name" value="RVT_2"/>
</dbReference>
<dbReference type="Pfam" id="PF14223">
    <property type="entry name" value="Retrotran_gag_2"/>
    <property type="match status" value="1"/>
</dbReference>
<evidence type="ECO:0000256" key="1">
    <source>
        <dbReference type="SAM" id="MobiDB-lite"/>
    </source>
</evidence>
<evidence type="ECO:0000313" key="4">
    <source>
        <dbReference type="Proteomes" id="UP001188597"/>
    </source>
</evidence>